<sequence>MPQTSNGVSEDTAVVQKPALGLVEFVALMATMTSLVALSIDAMLPALI</sequence>
<accession>A0A383AT50</accession>
<dbReference type="EMBL" id="UINC01194564">
    <property type="protein sequence ID" value="SVE10710.1"/>
    <property type="molecule type" value="Genomic_DNA"/>
</dbReference>
<evidence type="ECO:0000313" key="2">
    <source>
        <dbReference type="EMBL" id="SVE10710.1"/>
    </source>
</evidence>
<organism evidence="2">
    <name type="scientific">marine metagenome</name>
    <dbReference type="NCBI Taxonomy" id="408172"/>
    <lineage>
        <taxon>unclassified sequences</taxon>
        <taxon>metagenomes</taxon>
        <taxon>ecological metagenomes</taxon>
    </lineage>
</organism>
<dbReference type="AlphaFoldDB" id="A0A383AT50"/>
<feature type="non-terminal residue" evidence="2">
    <location>
        <position position="48"/>
    </location>
</feature>
<reference evidence="2" key="1">
    <citation type="submission" date="2018-05" db="EMBL/GenBank/DDBJ databases">
        <authorList>
            <person name="Lanie J.A."/>
            <person name="Ng W.-L."/>
            <person name="Kazmierczak K.M."/>
            <person name="Andrzejewski T.M."/>
            <person name="Davidsen T.M."/>
            <person name="Wayne K.J."/>
            <person name="Tettelin H."/>
            <person name="Glass J.I."/>
            <person name="Rusch D."/>
            <person name="Podicherti R."/>
            <person name="Tsui H.-C.T."/>
            <person name="Winkler M.E."/>
        </authorList>
    </citation>
    <scope>NUCLEOTIDE SEQUENCE</scope>
</reference>
<feature type="transmembrane region" description="Helical" evidence="1">
    <location>
        <begin position="20"/>
        <end position="44"/>
    </location>
</feature>
<evidence type="ECO:0000256" key="1">
    <source>
        <dbReference type="SAM" id="Phobius"/>
    </source>
</evidence>
<name>A0A383AT50_9ZZZZ</name>
<gene>
    <name evidence="2" type="ORF">METZ01_LOCUS463564</name>
</gene>
<proteinExistence type="predicted"/>
<keyword evidence="1" id="KW-0472">Membrane</keyword>
<protein>
    <submittedName>
        <fullName evidence="2">Uncharacterized protein</fullName>
    </submittedName>
</protein>
<keyword evidence="1" id="KW-1133">Transmembrane helix</keyword>
<keyword evidence="1" id="KW-0812">Transmembrane</keyword>